<dbReference type="InParanoid" id="F0ZEV2"/>
<dbReference type="InterPro" id="IPR036383">
    <property type="entry name" value="TSP1_rpt_sf"/>
</dbReference>
<gene>
    <name evidence="2" type="ORF">DICPUDRAFT_149871</name>
</gene>
<dbReference type="VEuPathDB" id="AmoebaDB:DICPUDRAFT_149871"/>
<dbReference type="EMBL" id="GL870997">
    <property type="protein sequence ID" value="EGC37538.1"/>
    <property type="molecule type" value="Genomic_DNA"/>
</dbReference>
<keyword evidence="1" id="KW-0732">Signal</keyword>
<organism evidence="2 3">
    <name type="scientific">Dictyostelium purpureum</name>
    <name type="common">Slime mold</name>
    <dbReference type="NCBI Taxonomy" id="5786"/>
    <lineage>
        <taxon>Eukaryota</taxon>
        <taxon>Amoebozoa</taxon>
        <taxon>Evosea</taxon>
        <taxon>Eumycetozoa</taxon>
        <taxon>Dictyostelia</taxon>
        <taxon>Dictyosteliales</taxon>
        <taxon>Dictyosteliaceae</taxon>
        <taxon>Dictyostelium</taxon>
    </lineage>
</organism>
<feature type="chain" id="PRO_5003261645" evidence="1">
    <location>
        <begin position="20"/>
        <end position="144"/>
    </location>
</feature>
<protein>
    <submittedName>
        <fullName evidence="2">Uncharacterized protein</fullName>
    </submittedName>
</protein>
<evidence type="ECO:0000313" key="2">
    <source>
        <dbReference type="EMBL" id="EGC37538.1"/>
    </source>
</evidence>
<evidence type="ECO:0000313" key="3">
    <source>
        <dbReference type="Proteomes" id="UP000001064"/>
    </source>
</evidence>
<dbReference type="SUPFAM" id="SSF82895">
    <property type="entry name" value="TSP-1 type 1 repeat"/>
    <property type="match status" value="1"/>
</dbReference>
<dbReference type="GeneID" id="10499649"/>
<name>F0ZEV2_DICPU</name>
<dbReference type="KEGG" id="dpp:DICPUDRAFT_149871"/>
<dbReference type="AlphaFoldDB" id="F0ZEV2"/>
<proteinExistence type="predicted"/>
<reference evidence="3" key="1">
    <citation type="journal article" date="2011" name="Genome Biol.">
        <title>Comparative genomics of the social amoebae Dictyostelium discoideum and Dictyostelium purpureum.</title>
        <authorList>
            <consortium name="US DOE Joint Genome Institute (JGI-PGF)"/>
            <person name="Sucgang R."/>
            <person name="Kuo A."/>
            <person name="Tian X."/>
            <person name="Salerno W."/>
            <person name="Parikh A."/>
            <person name="Feasley C.L."/>
            <person name="Dalin E."/>
            <person name="Tu H."/>
            <person name="Huang E."/>
            <person name="Barry K."/>
            <person name="Lindquist E."/>
            <person name="Shapiro H."/>
            <person name="Bruce D."/>
            <person name="Schmutz J."/>
            <person name="Salamov A."/>
            <person name="Fey P."/>
            <person name="Gaudet P."/>
            <person name="Anjard C."/>
            <person name="Babu M.M."/>
            <person name="Basu S."/>
            <person name="Bushmanova Y."/>
            <person name="van der Wel H."/>
            <person name="Katoh-Kurasawa M."/>
            <person name="Dinh C."/>
            <person name="Coutinho P.M."/>
            <person name="Saito T."/>
            <person name="Elias M."/>
            <person name="Schaap P."/>
            <person name="Kay R.R."/>
            <person name="Henrissat B."/>
            <person name="Eichinger L."/>
            <person name="Rivero F."/>
            <person name="Putnam N.H."/>
            <person name="West C.M."/>
            <person name="Loomis W.F."/>
            <person name="Chisholm R.L."/>
            <person name="Shaulsky G."/>
            <person name="Strassmann J.E."/>
            <person name="Queller D.C."/>
            <person name="Kuspa A."/>
            <person name="Grigoriev I.V."/>
        </authorList>
    </citation>
    <scope>NUCLEOTIDE SEQUENCE [LARGE SCALE GENOMIC DNA]</scope>
    <source>
        <strain evidence="3">QSDP1</strain>
    </source>
</reference>
<keyword evidence="3" id="KW-1185">Reference proteome</keyword>
<dbReference type="RefSeq" id="XP_003285929.1">
    <property type="nucleotide sequence ID" value="XM_003285881.1"/>
</dbReference>
<sequence length="144" mass="16606">MKNTIIFFIFLILLIGTNSESCGKRSYHWEYQNWGECTGECGVQYRRVDCVSCDGTISDSSMCSNIPKEMDSQPCNPIFTWETSEWRNVGRCRGGCIRRRCNFERDIYCKKCGVNAPIYECDGVAGVKPPTHKRDRKLKLIKQK</sequence>
<accession>F0ZEV2</accession>
<dbReference type="Pfam" id="PF19030">
    <property type="entry name" value="TSP1_ADAMTS"/>
    <property type="match status" value="1"/>
</dbReference>
<evidence type="ECO:0000256" key="1">
    <source>
        <dbReference type="SAM" id="SignalP"/>
    </source>
</evidence>
<feature type="signal peptide" evidence="1">
    <location>
        <begin position="1"/>
        <end position="19"/>
    </location>
</feature>
<dbReference type="Proteomes" id="UP000001064">
    <property type="component" value="Unassembled WGS sequence"/>
</dbReference>